<feature type="domain" description="Ketoreductase" evidence="3">
    <location>
        <begin position="13"/>
        <end position="196"/>
    </location>
</feature>
<evidence type="ECO:0000313" key="5">
    <source>
        <dbReference type="Proteomes" id="UP000194159"/>
    </source>
</evidence>
<keyword evidence="2 4" id="KW-0560">Oxidoreductase</keyword>
<dbReference type="AlphaFoldDB" id="A0AAN1ENC6"/>
<sequence>MSADGKAGRLRDKVAIVTGAATGIGRATAIALANEGAKVVISTSRNMNGLLETQALAGGENVAAAVQADAAKAADAKSLVDTAISRFGKLDILCNNAGIVTDALIVDMSEEEWDRVIDVNLKGTFLTTKYALPHMVRAGGGSIINIGSINSFIGEPLHAHYCASKGGVLMFTKTIALEHAKDKIRANCICPGWIDTPMNSDYIAALGGPEEVAKIVSASQPLGMGRPEQVAAAVLFLASDEASLVTGTDLLVDGGFTAQ</sequence>
<dbReference type="InterPro" id="IPR036291">
    <property type="entry name" value="NAD(P)-bd_dom_sf"/>
</dbReference>
<dbReference type="Gene3D" id="3.40.50.720">
    <property type="entry name" value="NAD(P)-binding Rossmann-like Domain"/>
    <property type="match status" value="1"/>
</dbReference>
<reference evidence="4 5" key="1">
    <citation type="submission" date="2017-04" db="EMBL/GenBank/DDBJ databases">
        <title>Complete genome sequences of Rhizobium genomic linages associated to common bean (phaseolus vulgaris).</title>
        <authorList>
            <person name="Santamaria R.I."/>
            <person name="Bustos P."/>
            <person name="Perez-Carrascal O."/>
            <person name="Martinez-Flores I."/>
            <person name="Juarez S."/>
            <person name="Lozano L."/>
            <person name="Miranda F."/>
            <person name="Vinuesa P."/>
            <person name="Martinez-Romero E."/>
            <person name="Cevallos M.A."/>
            <person name="Romero D."/>
            <person name="Davila G."/>
            <person name="Gonzalez V."/>
        </authorList>
    </citation>
    <scope>NUCLEOTIDE SEQUENCE [LARGE SCALE GENOMIC DNA]</scope>
    <source>
        <strain evidence="4 5">NXC12</strain>
        <plasmid evidence="5">pretnxc12e</plasmid>
    </source>
</reference>
<keyword evidence="4" id="KW-0614">Plasmid</keyword>
<dbReference type="GO" id="GO:0004316">
    <property type="term" value="F:3-oxoacyl-[acyl-carrier-protein] reductase (NADPH) activity"/>
    <property type="evidence" value="ECO:0007669"/>
    <property type="project" value="UniProtKB-EC"/>
</dbReference>
<comment type="similarity">
    <text evidence="1">Belongs to the short-chain dehydrogenases/reductases (SDR) family.</text>
</comment>
<evidence type="ECO:0000256" key="2">
    <source>
        <dbReference type="ARBA" id="ARBA00023002"/>
    </source>
</evidence>
<organism evidence="4 5">
    <name type="scientific">Rhizobium etli</name>
    <dbReference type="NCBI Taxonomy" id="29449"/>
    <lineage>
        <taxon>Bacteria</taxon>
        <taxon>Pseudomonadati</taxon>
        <taxon>Pseudomonadota</taxon>
        <taxon>Alphaproteobacteria</taxon>
        <taxon>Hyphomicrobiales</taxon>
        <taxon>Rhizobiaceae</taxon>
        <taxon>Rhizobium/Agrobacterium group</taxon>
        <taxon>Rhizobium</taxon>
    </lineage>
</organism>
<geneLocation type="plasmid" evidence="5">
    <name>pretnxc12e</name>
</geneLocation>
<dbReference type="EC" id="1.1.1.100" evidence="4"/>
<evidence type="ECO:0000313" key="4">
    <source>
        <dbReference type="EMBL" id="ARQ13812.1"/>
    </source>
</evidence>
<dbReference type="PRINTS" id="PR00081">
    <property type="entry name" value="GDHRDH"/>
</dbReference>
<dbReference type="InterPro" id="IPR002347">
    <property type="entry name" value="SDR_fam"/>
</dbReference>
<accession>A0AAN1ENC6</accession>
<dbReference type="PRINTS" id="PR00080">
    <property type="entry name" value="SDRFAMILY"/>
</dbReference>
<dbReference type="PANTHER" id="PTHR24321:SF15">
    <property type="entry name" value="OXIDOREDUCTASE UCPA"/>
    <property type="match status" value="1"/>
</dbReference>
<dbReference type="Proteomes" id="UP000194159">
    <property type="component" value="Plasmid pRetNXC12e"/>
</dbReference>
<dbReference type="PANTHER" id="PTHR24321">
    <property type="entry name" value="DEHYDROGENASES, SHORT CHAIN"/>
    <property type="match status" value="1"/>
</dbReference>
<name>A0AAN1ENC6_RHIET</name>
<gene>
    <name evidence="4" type="ORF">NXC12_PE00215</name>
</gene>
<dbReference type="Pfam" id="PF13561">
    <property type="entry name" value="adh_short_C2"/>
    <property type="match status" value="1"/>
</dbReference>
<dbReference type="InterPro" id="IPR057326">
    <property type="entry name" value="KR_dom"/>
</dbReference>
<proteinExistence type="inferred from homology"/>
<dbReference type="SMART" id="SM00822">
    <property type="entry name" value="PKS_KR"/>
    <property type="match status" value="1"/>
</dbReference>
<dbReference type="FunFam" id="3.40.50.720:FF:000084">
    <property type="entry name" value="Short-chain dehydrogenase reductase"/>
    <property type="match status" value="1"/>
</dbReference>
<evidence type="ECO:0000256" key="1">
    <source>
        <dbReference type="ARBA" id="ARBA00006484"/>
    </source>
</evidence>
<dbReference type="CDD" id="cd05233">
    <property type="entry name" value="SDR_c"/>
    <property type="match status" value="1"/>
</dbReference>
<dbReference type="SUPFAM" id="SSF51735">
    <property type="entry name" value="NAD(P)-binding Rossmann-fold domains"/>
    <property type="match status" value="1"/>
</dbReference>
<evidence type="ECO:0000259" key="3">
    <source>
        <dbReference type="SMART" id="SM00822"/>
    </source>
</evidence>
<dbReference type="NCBIfam" id="NF005559">
    <property type="entry name" value="PRK07231.1"/>
    <property type="match status" value="1"/>
</dbReference>
<protein>
    <submittedName>
        <fullName evidence="4">3-oxoacyl-(Acyl-carrier-protein) reductase protein</fullName>
        <ecNumber evidence="4">1.1.1.100</ecNumber>
    </submittedName>
</protein>
<dbReference type="RefSeq" id="WP_086084147.1">
    <property type="nucleotide sequence ID" value="NZ_CP020911.1"/>
</dbReference>
<dbReference type="EMBL" id="CP020911">
    <property type="protein sequence ID" value="ARQ13812.1"/>
    <property type="molecule type" value="Genomic_DNA"/>
</dbReference>
<dbReference type="InterPro" id="IPR020904">
    <property type="entry name" value="Sc_DH/Rdtase_CS"/>
</dbReference>
<dbReference type="PROSITE" id="PS00061">
    <property type="entry name" value="ADH_SHORT"/>
    <property type="match status" value="1"/>
</dbReference>